<evidence type="ECO:0000256" key="8">
    <source>
        <dbReference type="ARBA" id="ARBA00022967"/>
    </source>
</evidence>
<reference evidence="25 26" key="1">
    <citation type="submission" date="2017-04" db="EMBL/GenBank/DDBJ databases">
        <title>The whole genome sequencing and assembly of Halobacillus mangrovi strain.</title>
        <authorList>
            <person name="Lee S.-J."/>
            <person name="Park M.-K."/>
            <person name="Kim J.-Y."/>
            <person name="Lee Y.-J."/>
            <person name="Yi H."/>
            <person name="Bahn Y.-S."/>
            <person name="Kim J.F."/>
            <person name="Lee D.-W."/>
        </authorList>
    </citation>
    <scope>NUCLEOTIDE SEQUENCE [LARGE SCALE GENOMIC DNA]</scope>
    <source>
        <strain evidence="25 26">KTB 131</strain>
    </source>
</reference>
<evidence type="ECO:0000256" key="15">
    <source>
        <dbReference type="ARBA" id="ARBA00023157"/>
    </source>
</evidence>
<dbReference type="Proteomes" id="UP000192527">
    <property type="component" value="Chromosome"/>
</dbReference>
<evidence type="ECO:0000256" key="9">
    <source>
        <dbReference type="ARBA" id="ARBA00022982"/>
    </source>
</evidence>
<comment type="cofactor">
    <cofactor evidence="16">
        <name>[2Fe-2S] cluster</name>
        <dbReference type="ChEBI" id="CHEBI:190135"/>
    </cofactor>
</comment>
<evidence type="ECO:0000256" key="2">
    <source>
        <dbReference type="ARBA" id="ARBA00010651"/>
    </source>
</evidence>
<organism evidence="25 26">
    <name type="scientific">Halobacillus mangrovi</name>
    <dbReference type="NCBI Taxonomy" id="402384"/>
    <lineage>
        <taxon>Bacteria</taxon>
        <taxon>Bacillati</taxon>
        <taxon>Bacillota</taxon>
        <taxon>Bacilli</taxon>
        <taxon>Bacillales</taxon>
        <taxon>Bacillaceae</taxon>
        <taxon>Halobacillus</taxon>
    </lineage>
</organism>
<dbReference type="Gene3D" id="2.102.10.10">
    <property type="entry name" value="Rieske [2Fe-2S] iron-sulphur domain"/>
    <property type="match status" value="1"/>
</dbReference>
<dbReference type="InterPro" id="IPR036922">
    <property type="entry name" value="Rieske_2Fe-2S_sf"/>
</dbReference>
<evidence type="ECO:0000256" key="11">
    <source>
        <dbReference type="ARBA" id="ARBA00023002"/>
    </source>
</evidence>
<dbReference type="GO" id="GO:0009496">
    <property type="term" value="F:plastoquinol--plastocyanin reductase activity"/>
    <property type="evidence" value="ECO:0007669"/>
    <property type="project" value="UniProtKB-EC"/>
</dbReference>
<comment type="function">
    <text evidence="18">Component of the menaquinol:cytochrome c reductase complex. The Rieske protein is a high potential 2Fe-2S protein.</text>
</comment>
<keyword evidence="12" id="KW-0408">Iron</keyword>
<evidence type="ECO:0000256" key="14">
    <source>
        <dbReference type="ARBA" id="ARBA00023136"/>
    </source>
</evidence>
<evidence type="ECO:0000256" key="12">
    <source>
        <dbReference type="ARBA" id="ARBA00023004"/>
    </source>
</evidence>
<keyword evidence="15" id="KW-1015">Disulfide bond</keyword>
<keyword evidence="9" id="KW-0249">Electron transport</keyword>
<evidence type="ECO:0000256" key="10">
    <source>
        <dbReference type="ARBA" id="ARBA00022989"/>
    </source>
</evidence>
<evidence type="ECO:0000256" key="1">
    <source>
        <dbReference type="ARBA" id="ARBA00004167"/>
    </source>
</evidence>
<evidence type="ECO:0000256" key="22">
    <source>
        <dbReference type="ARBA" id="ARBA00076330"/>
    </source>
</evidence>
<evidence type="ECO:0000256" key="20">
    <source>
        <dbReference type="ARBA" id="ARBA00067741"/>
    </source>
</evidence>
<dbReference type="InterPro" id="IPR057415">
    <property type="entry name" value="TM_PetC"/>
</dbReference>
<keyword evidence="5 23" id="KW-0812">Transmembrane</keyword>
<evidence type="ECO:0000256" key="5">
    <source>
        <dbReference type="ARBA" id="ARBA00022692"/>
    </source>
</evidence>
<dbReference type="KEGG" id="hmn:HM131_10600"/>
<dbReference type="InterPro" id="IPR014349">
    <property type="entry name" value="Rieske_Fe-S_prot"/>
</dbReference>
<evidence type="ECO:0000256" key="16">
    <source>
        <dbReference type="ARBA" id="ARBA00034078"/>
    </source>
</evidence>
<dbReference type="PROSITE" id="PS51318">
    <property type="entry name" value="TAT"/>
    <property type="match status" value="1"/>
</dbReference>
<dbReference type="GO" id="GO:0004497">
    <property type="term" value="F:monooxygenase activity"/>
    <property type="evidence" value="ECO:0007669"/>
    <property type="project" value="UniProtKB-ARBA"/>
</dbReference>
<evidence type="ECO:0000256" key="23">
    <source>
        <dbReference type="SAM" id="Phobius"/>
    </source>
</evidence>
<keyword evidence="7" id="KW-0479">Metal-binding</keyword>
<dbReference type="EC" id="7.1.1.6" evidence="3"/>
<dbReference type="Gene3D" id="1.20.5.700">
    <property type="entry name" value="Single helix bin"/>
    <property type="match status" value="1"/>
</dbReference>
<dbReference type="GO" id="GO:0016705">
    <property type="term" value="F:oxidoreductase activity, acting on paired donors, with incorporation or reduction of molecular oxygen"/>
    <property type="evidence" value="ECO:0007669"/>
    <property type="project" value="UniProtKB-ARBA"/>
</dbReference>
<evidence type="ECO:0000256" key="19">
    <source>
        <dbReference type="ARBA" id="ARBA00064458"/>
    </source>
</evidence>
<keyword evidence="11" id="KW-0560">Oxidoreductase</keyword>
<evidence type="ECO:0000256" key="13">
    <source>
        <dbReference type="ARBA" id="ARBA00023014"/>
    </source>
</evidence>
<feature type="domain" description="Rieske" evidence="24">
    <location>
        <begin position="86"/>
        <end position="159"/>
    </location>
</feature>
<evidence type="ECO:0000313" key="26">
    <source>
        <dbReference type="Proteomes" id="UP000192527"/>
    </source>
</evidence>
<dbReference type="RefSeq" id="WP_085029733.1">
    <property type="nucleotide sequence ID" value="NZ_CP020772.1"/>
</dbReference>
<comment type="catalytic activity">
    <reaction evidence="17">
        <text>2 oxidized [plastocyanin] + a plastoquinol + 2 H(+)(in) = 2 reduced [plastocyanin] + a plastoquinone + 4 H(+)(out)</text>
        <dbReference type="Rhea" id="RHEA:22148"/>
        <dbReference type="Rhea" id="RHEA-COMP:9561"/>
        <dbReference type="Rhea" id="RHEA-COMP:9562"/>
        <dbReference type="Rhea" id="RHEA-COMP:10039"/>
        <dbReference type="Rhea" id="RHEA-COMP:10040"/>
        <dbReference type="ChEBI" id="CHEBI:15378"/>
        <dbReference type="ChEBI" id="CHEBI:17757"/>
        <dbReference type="ChEBI" id="CHEBI:29036"/>
        <dbReference type="ChEBI" id="CHEBI:49552"/>
        <dbReference type="ChEBI" id="CHEBI:62192"/>
        <dbReference type="EC" id="7.1.1.6"/>
    </reaction>
</comment>
<keyword evidence="8" id="KW-1278">Translocase</keyword>
<evidence type="ECO:0000256" key="17">
    <source>
        <dbReference type="ARBA" id="ARBA00047828"/>
    </source>
</evidence>
<dbReference type="GO" id="GO:0046872">
    <property type="term" value="F:metal ion binding"/>
    <property type="evidence" value="ECO:0007669"/>
    <property type="project" value="UniProtKB-KW"/>
</dbReference>
<evidence type="ECO:0000313" key="25">
    <source>
        <dbReference type="EMBL" id="ARI77262.1"/>
    </source>
</evidence>
<gene>
    <name evidence="25" type="ORF">HM131_10600</name>
</gene>
<dbReference type="GO" id="GO:0016020">
    <property type="term" value="C:membrane"/>
    <property type="evidence" value="ECO:0007669"/>
    <property type="project" value="UniProtKB-SubCell"/>
</dbReference>
<dbReference type="AlphaFoldDB" id="A0A1W5ZVA8"/>
<evidence type="ECO:0000259" key="24">
    <source>
        <dbReference type="PROSITE" id="PS51296"/>
    </source>
</evidence>
<dbReference type="SUPFAM" id="SSF50022">
    <property type="entry name" value="ISP domain"/>
    <property type="match status" value="1"/>
</dbReference>
<dbReference type="EMBL" id="CP020772">
    <property type="protein sequence ID" value="ARI77262.1"/>
    <property type="molecule type" value="Genomic_DNA"/>
</dbReference>
<dbReference type="Pfam" id="PF00355">
    <property type="entry name" value="Rieske"/>
    <property type="match status" value="1"/>
</dbReference>
<dbReference type="GO" id="GO:0051537">
    <property type="term" value="F:2 iron, 2 sulfur cluster binding"/>
    <property type="evidence" value="ECO:0007669"/>
    <property type="project" value="UniProtKB-KW"/>
</dbReference>
<name>A0A1W5ZVA8_9BACI</name>
<dbReference type="OrthoDB" id="9767869at2"/>
<dbReference type="InterPro" id="IPR005805">
    <property type="entry name" value="Rieske_Fe-S_prot_C"/>
</dbReference>
<keyword evidence="26" id="KW-1185">Reference proteome</keyword>
<dbReference type="CDD" id="cd03467">
    <property type="entry name" value="Rieske"/>
    <property type="match status" value="1"/>
</dbReference>
<dbReference type="FunFam" id="2.102.10.10:FF:000006">
    <property type="entry name" value="Menaquinol-cytochrome c reductase, iron-sulfur subunit"/>
    <property type="match status" value="1"/>
</dbReference>
<accession>A0A1W5ZVA8</accession>
<keyword evidence="10 23" id="KW-1133">Transmembrane helix</keyword>
<evidence type="ECO:0000256" key="18">
    <source>
        <dbReference type="ARBA" id="ARBA00055683"/>
    </source>
</evidence>
<comment type="subunit">
    <text evidence="19">The main subunits of the menaquinol:cytochrome c complex are a Rieske-type iron-sulfur protein (QcrA), a cytochrome b (QcrB) and a cytochrome c (QcrC).</text>
</comment>
<keyword evidence="14 23" id="KW-0472">Membrane</keyword>
<sequence>MSDKKRVSRRQFLNYTLTGVGGFMAAGMLAPMVRFAIDPVLQKQEGGDMKSVVSVDEITNEPTRVEWTIDQVDAWYESEVQKTAWVYKDENGDIVALSPICTHLGCTVDWGSNEEYPNQFYCPCHGGRYTKDGVNVPGTPPTAPLPMYKHEVKDGMLYLGDAQSRKGA</sequence>
<keyword evidence="6" id="KW-0001">2Fe-2S</keyword>
<comment type="subcellular location">
    <subcellularLocation>
        <location evidence="1">Membrane</location>
        <topology evidence="1">Single-pass membrane protein</topology>
    </subcellularLocation>
</comment>
<evidence type="ECO:0000256" key="3">
    <source>
        <dbReference type="ARBA" id="ARBA00012952"/>
    </source>
</evidence>
<evidence type="ECO:0000256" key="6">
    <source>
        <dbReference type="ARBA" id="ARBA00022714"/>
    </source>
</evidence>
<evidence type="ECO:0000256" key="7">
    <source>
        <dbReference type="ARBA" id="ARBA00022723"/>
    </source>
</evidence>
<dbReference type="PRINTS" id="PR00162">
    <property type="entry name" value="RIESKE"/>
</dbReference>
<dbReference type="InterPro" id="IPR017941">
    <property type="entry name" value="Rieske_2Fe-2S"/>
</dbReference>
<proteinExistence type="inferred from homology"/>
<keyword evidence="4" id="KW-0813">Transport</keyword>
<evidence type="ECO:0000256" key="21">
    <source>
        <dbReference type="ARBA" id="ARBA00075320"/>
    </source>
</evidence>
<protein>
    <recommendedName>
        <fullName evidence="20">Menaquinol:cytochrome c reductase iron-sulfur subunit</fullName>
        <ecNumber evidence="3">7.1.1.6</ecNumber>
    </recommendedName>
    <alternativeName>
        <fullName evidence="22">Cytochrome bc complex, iron-sulfur subunit</fullName>
    </alternativeName>
    <alternativeName>
        <fullName evidence="21">Rieske iron-sulfur protein QcrA</fullName>
    </alternativeName>
</protein>
<dbReference type="PANTHER" id="PTHR10134">
    <property type="entry name" value="CYTOCHROME B-C1 COMPLEX SUBUNIT RIESKE, MITOCHONDRIAL"/>
    <property type="match status" value="1"/>
</dbReference>
<feature type="transmembrane region" description="Helical" evidence="23">
    <location>
        <begin position="12"/>
        <end position="33"/>
    </location>
</feature>
<dbReference type="Pfam" id="PF25471">
    <property type="entry name" value="TM_PetC"/>
    <property type="match status" value="1"/>
</dbReference>
<dbReference type="PROSITE" id="PS51296">
    <property type="entry name" value="RIESKE"/>
    <property type="match status" value="1"/>
</dbReference>
<keyword evidence="13" id="KW-0411">Iron-sulfur</keyword>
<dbReference type="STRING" id="402384.HM131_10600"/>
<dbReference type="InterPro" id="IPR006311">
    <property type="entry name" value="TAT_signal"/>
</dbReference>
<comment type="similarity">
    <text evidence="2">Belongs to the Rieske iron-sulfur protein family.</text>
</comment>
<evidence type="ECO:0000256" key="4">
    <source>
        <dbReference type="ARBA" id="ARBA00022448"/>
    </source>
</evidence>